<gene>
    <name evidence="2" type="ORF">N865_00790</name>
</gene>
<accession>W9GGB3</accession>
<organism evidence="2 3">
    <name type="scientific">Intrasporangium oryzae NRRL B-24470</name>
    <dbReference type="NCBI Taxonomy" id="1386089"/>
    <lineage>
        <taxon>Bacteria</taxon>
        <taxon>Bacillati</taxon>
        <taxon>Actinomycetota</taxon>
        <taxon>Actinomycetes</taxon>
        <taxon>Micrococcales</taxon>
        <taxon>Intrasporangiaceae</taxon>
        <taxon>Intrasporangium</taxon>
    </lineage>
</organism>
<dbReference type="InterPro" id="IPR000182">
    <property type="entry name" value="GNAT_dom"/>
</dbReference>
<protein>
    <submittedName>
        <fullName evidence="2">GCN5 family acetyltransferase</fullName>
    </submittedName>
</protein>
<dbReference type="PANTHER" id="PTHR39173:SF1">
    <property type="entry name" value="ACETYLTRANSFERASE"/>
    <property type="match status" value="1"/>
</dbReference>
<evidence type="ECO:0000259" key="1">
    <source>
        <dbReference type="PROSITE" id="PS51186"/>
    </source>
</evidence>
<keyword evidence="3" id="KW-1185">Reference proteome</keyword>
<feature type="domain" description="N-acetyltransferase" evidence="1">
    <location>
        <begin position="27"/>
        <end position="188"/>
    </location>
</feature>
<comment type="caution">
    <text evidence="2">The sequence shown here is derived from an EMBL/GenBank/DDBJ whole genome shotgun (WGS) entry which is preliminary data.</text>
</comment>
<dbReference type="GO" id="GO:0016747">
    <property type="term" value="F:acyltransferase activity, transferring groups other than amino-acyl groups"/>
    <property type="evidence" value="ECO:0007669"/>
    <property type="project" value="InterPro"/>
</dbReference>
<sequence>MIELVRPTVDLADSWWAMVDAFGDETIHGSSYRPSDREVLRDADAFGLWVDWLGHLERPGAHLPEGRVPSSNRWIVEDGKVVGTIAVRHELNAFLRATGGHIGYAVEPGSRRRGVARAALGLALALAARRGIEAVLVTCEEDNVASARTIEGAGGVLEDVNGGFRRYWVSTSSSPGRQGHGGGSAFEA</sequence>
<dbReference type="eggNOG" id="COG3981">
    <property type="taxonomic scope" value="Bacteria"/>
</dbReference>
<dbReference type="EMBL" id="AWSA01000006">
    <property type="protein sequence ID" value="EWT02909.1"/>
    <property type="molecule type" value="Genomic_DNA"/>
</dbReference>
<dbReference type="PANTHER" id="PTHR39173">
    <property type="entry name" value="ACETYLTRANSFERASE"/>
    <property type="match status" value="1"/>
</dbReference>
<dbReference type="RefSeq" id="WP_051510081.1">
    <property type="nucleotide sequence ID" value="NZ_AWSA01000006.1"/>
</dbReference>
<dbReference type="InterPro" id="IPR016181">
    <property type="entry name" value="Acyl_CoA_acyltransferase"/>
</dbReference>
<proteinExistence type="predicted"/>
<dbReference type="AlphaFoldDB" id="W9GGB3"/>
<dbReference type="Gene3D" id="3.40.630.30">
    <property type="match status" value="1"/>
</dbReference>
<dbReference type="Pfam" id="PF00583">
    <property type="entry name" value="Acetyltransf_1"/>
    <property type="match status" value="1"/>
</dbReference>
<dbReference type="OrthoDB" id="9797989at2"/>
<evidence type="ECO:0000313" key="2">
    <source>
        <dbReference type="EMBL" id="EWT02909.1"/>
    </source>
</evidence>
<dbReference type="Proteomes" id="UP000019489">
    <property type="component" value="Unassembled WGS sequence"/>
</dbReference>
<name>W9GGB3_9MICO</name>
<dbReference type="STRING" id="1386089.N865_00790"/>
<reference evidence="2 3" key="1">
    <citation type="submission" date="2013-08" db="EMBL/GenBank/DDBJ databases">
        <title>Intrasporangium oryzae NRRL B-24470.</title>
        <authorList>
            <person name="Liu H."/>
            <person name="Wang G."/>
        </authorList>
    </citation>
    <scope>NUCLEOTIDE SEQUENCE [LARGE SCALE GENOMIC DNA]</scope>
    <source>
        <strain evidence="2 3">NRRL B-24470</strain>
    </source>
</reference>
<dbReference type="PROSITE" id="PS51186">
    <property type="entry name" value="GNAT"/>
    <property type="match status" value="1"/>
</dbReference>
<dbReference type="PATRIC" id="fig|1386089.3.peg.782"/>
<dbReference type="SUPFAM" id="SSF55729">
    <property type="entry name" value="Acyl-CoA N-acyltransferases (Nat)"/>
    <property type="match status" value="1"/>
</dbReference>
<keyword evidence="2" id="KW-0808">Transferase</keyword>
<evidence type="ECO:0000313" key="3">
    <source>
        <dbReference type="Proteomes" id="UP000019489"/>
    </source>
</evidence>